<dbReference type="EMBL" id="CP000432">
    <property type="protein sequence ID" value="ABH00085.1"/>
    <property type="molecule type" value="Genomic_DNA"/>
</dbReference>
<evidence type="ECO:0000313" key="1">
    <source>
        <dbReference type="EMBL" id="ABH00085.1"/>
    </source>
</evidence>
<reference evidence="2" key="1">
    <citation type="journal article" date="2006" name="Proc. Natl. Acad. Sci. U.S.A.">
        <title>The complete genome of Rhodococcus sp. RHA1 provides insights into a catabolic powerhouse.</title>
        <authorList>
            <person name="McLeod M.P."/>
            <person name="Warren R.L."/>
            <person name="Hsiao W.W.L."/>
            <person name="Araki N."/>
            <person name="Myhre M."/>
            <person name="Fernandes C."/>
            <person name="Miyazawa D."/>
            <person name="Wong W."/>
            <person name="Lillquist A.L."/>
            <person name="Wang D."/>
            <person name="Dosanjh M."/>
            <person name="Hara H."/>
            <person name="Petrescu A."/>
            <person name="Morin R.D."/>
            <person name="Yang G."/>
            <person name="Stott J.M."/>
            <person name="Schein J.E."/>
            <person name="Shin H."/>
            <person name="Smailus D."/>
            <person name="Siddiqui A.S."/>
            <person name="Marra M.A."/>
            <person name="Jones S.J.M."/>
            <person name="Holt R."/>
            <person name="Brinkman F.S.L."/>
            <person name="Miyauchi K."/>
            <person name="Fukuda M."/>
            <person name="Davies J.E."/>
            <person name="Mohn W.W."/>
            <person name="Eltis L.D."/>
        </authorList>
    </citation>
    <scope>NUCLEOTIDE SEQUENCE [LARGE SCALE GENOMIC DNA]</scope>
    <source>
        <strain evidence="2">RHA1</strain>
    </source>
</reference>
<dbReference type="Proteomes" id="UP000008710">
    <property type="component" value="Plasmid pRHL1"/>
</dbReference>
<accession>Q0RXA1</accession>
<name>Q0RXA1_RHOJR</name>
<evidence type="ECO:0000313" key="2">
    <source>
        <dbReference type="Proteomes" id="UP000008710"/>
    </source>
</evidence>
<keyword evidence="1" id="KW-0614">Plasmid</keyword>
<organism evidence="1 2">
    <name type="scientific">Rhodococcus jostii (strain RHA1)</name>
    <dbReference type="NCBI Taxonomy" id="101510"/>
    <lineage>
        <taxon>Bacteria</taxon>
        <taxon>Bacillati</taxon>
        <taxon>Actinomycetota</taxon>
        <taxon>Actinomycetes</taxon>
        <taxon>Mycobacteriales</taxon>
        <taxon>Nocardiaceae</taxon>
        <taxon>Rhodococcus</taxon>
    </lineage>
</organism>
<dbReference type="AlphaFoldDB" id="Q0RXA1"/>
<protein>
    <submittedName>
        <fullName evidence="1">Uncharacterized protein</fullName>
    </submittedName>
</protein>
<proteinExistence type="predicted"/>
<sequence length="95" mass="10601">MHRLLLLPRAWVSTRTRGLLLGEAGDLPRLEFTVVERDSRATDGTGFRVTSIEPVNKVAYCDAPSNSVPTEWHFSGRIRVRARENTNIVARSVGP</sequence>
<dbReference type="KEGG" id="rha:RHA1_ro09041"/>
<dbReference type="HOGENOM" id="CLU_2370909_0_0_11"/>
<gene>
    <name evidence="1" type="ordered locus">RHA1_ro09041</name>
</gene>
<geneLocation type="plasmid" evidence="1 2">
    <name>pRHL1</name>
</geneLocation>